<dbReference type="SUPFAM" id="SSF50249">
    <property type="entry name" value="Nucleic acid-binding proteins"/>
    <property type="match status" value="1"/>
</dbReference>
<comment type="caution">
    <text evidence="3">The sequence shown here is derived from an EMBL/GenBank/DDBJ whole genome shotgun (WGS) entry which is preliminary data.</text>
</comment>
<protein>
    <submittedName>
        <fullName evidence="3">Single-stranded DNA-binding protein</fullName>
    </submittedName>
</protein>
<gene>
    <name evidence="3" type="ORF">I5M19_03340</name>
</gene>
<evidence type="ECO:0000256" key="2">
    <source>
        <dbReference type="PROSITE-ProRule" id="PRU00252"/>
    </source>
</evidence>
<accession>A0A934ULG6</accession>
<dbReference type="InterPro" id="IPR000424">
    <property type="entry name" value="Primosome_PriB/ssb"/>
</dbReference>
<dbReference type="Gene3D" id="2.40.50.140">
    <property type="entry name" value="Nucleic acid-binding proteins"/>
    <property type="match status" value="1"/>
</dbReference>
<dbReference type="GO" id="GO:0003697">
    <property type="term" value="F:single-stranded DNA binding"/>
    <property type="evidence" value="ECO:0007669"/>
    <property type="project" value="InterPro"/>
</dbReference>
<keyword evidence="4" id="KW-1185">Reference proteome</keyword>
<dbReference type="InterPro" id="IPR012340">
    <property type="entry name" value="NA-bd_OB-fold"/>
</dbReference>
<dbReference type="RefSeq" id="WP_200064009.1">
    <property type="nucleotide sequence ID" value="NZ_JAEHFW010000001.1"/>
</dbReference>
<evidence type="ECO:0000313" key="4">
    <source>
        <dbReference type="Proteomes" id="UP000613193"/>
    </source>
</evidence>
<dbReference type="Pfam" id="PF00436">
    <property type="entry name" value="SSB"/>
    <property type="match status" value="1"/>
</dbReference>
<sequence length="118" mass="13496">MLSNTGINKVILLGKITSTPFRKRKIGNEDYLCIILLTEEVIKRSSDNIGHKEHHKIRIPEKLIEQDEIYLENGQTVYIEGKTQTTSYIDEIRVKRYDLEIIASKIEVIANVGANAIQ</sequence>
<dbReference type="EMBL" id="JAEHFW010000001">
    <property type="protein sequence ID" value="MBK0378324.1"/>
    <property type="molecule type" value="Genomic_DNA"/>
</dbReference>
<keyword evidence="1 2" id="KW-0238">DNA-binding</keyword>
<proteinExistence type="predicted"/>
<reference evidence="3" key="1">
    <citation type="submission" date="2020-12" db="EMBL/GenBank/DDBJ databases">
        <title>Bacterial novel species Mucilaginibacter sp. SD-g isolated from soil.</title>
        <authorList>
            <person name="Jung H.-Y."/>
        </authorList>
    </citation>
    <scope>NUCLEOTIDE SEQUENCE</scope>
    <source>
        <strain evidence="3">SD-g</strain>
    </source>
</reference>
<dbReference type="Proteomes" id="UP000613193">
    <property type="component" value="Unassembled WGS sequence"/>
</dbReference>
<evidence type="ECO:0000256" key="1">
    <source>
        <dbReference type="ARBA" id="ARBA00023125"/>
    </source>
</evidence>
<organism evidence="3 4">
    <name type="scientific">Mucilaginibacter segetis</name>
    <dbReference type="NCBI Taxonomy" id="2793071"/>
    <lineage>
        <taxon>Bacteria</taxon>
        <taxon>Pseudomonadati</taxon>
        <taxon>Bacteroidota</taxon>
        <taxon>Sphingobacteriia</taxon>
        <taxon>Sphingobacteriales</taxon>
        <taxon>Sphingobacteriaceae</taxon>
        <taxon>Mucilaginibacter</taxon>
    </lineage>
</organism>
<evidence type="ECO:0000313" key="3">
    <source>
        <dbReference type="EMBL" id="MBK0378324.1"/>
    </source>
</evidence>
<dbReference type="AlphaFoldDB" id="A0A934ULG6"/>
<name>A0A934ULG6_9SPHI</name>
<dbReference type="PROSITE" id="PS50935">
    <property type="entry name" value="SSB"/>
    <property type="match status" value="1"/>
</dbReference>